<evidence type="ECO:0000313" key="1">
    <source>
        <dbReference type="EMBL" id="EDX73220.1"/>
    </source>
</evidence>
<dbReference type="EMBL" id="DS989859">
    <property type="protein sequence ID" value="EDX73220.1"/>
    <property type="molecule type" value="Genomic_DNA"/>
</dbReference>
<gene>
    <name evidence="1" type="ORF">MC7420_4467</name>
</gene>
<dbReference type="STRING" id="118168.MC7420_4467"/>
<evidence type="ECO:0000313" key="2">
    <source>
        <dbReference type="Proteomes" id="UP000003835"/>
    </source>
</evidence>
<organism evidence="1 2">
    <name type="scientific">Coleofasciculus chthonoplastes PCC 7420</name>
    <dbReference type="NCBI Taxonomy" id="118168"/>
    <lineage>
        <taxon>Bacteria</taxon>
        <taxon>Bacillati</taxon>
        <taxon>Cyanobacteriota</taxon>
        <taxon>Cyanophyceae</taxon>
        <taxon>Coleofasciculales</taxon>
        <taxon>Coleofasciculaceae</taxon>
        <taxon>Coleofasciculus</taxon>
    </lineage>
</organism>
<reference evidence="1 2" key="1">
    <citation type="submission" date="2008-07" db="EMBL/GenBank/DDBJ databases">
        <authorList>
            <person name="Tandeau de Marsac N."/>
            <person name="Ferriera S."/>
            <person name="Johnson J."/>
            <person name="Kravitz S."/>
            <person name="Beeson K."/>
            <person name="Sutton G."/>
            <person name="Rogers Y.-H."/>
            <person name="Friedman R."/>
            <person name="Frazier M."/>
            <person name="Venter J.C."/>
        </authorList>
    </citation>
    <scope>NUCLEOTIDE SEQUENCE [LARGE SCALE GENOMIC DNA]</scope>
    <source>
        <strain evidence="1 2">PCC 7420</strain>
    </source>
</reference>
<dbReference type="HOGENOM" id="CLU_193589_0_0_3"/>
<accession>B4VXZ8</accession>
<protein>
    <submittedName>
        <fullName evidence="1">Uncharacterized protein</fullName>
    </submittedName>
</protein>
<proteinExistence type="predicted"/>
<keyword evidence="2" id="KW-1185">Reference proteome</keyword>
<sequence length="62" mass="6900">MSRRNCGQKSKVSQGGFCLKVISHGNMNFPKPAPTNIGFCLKVISHGNTKFPKRFTAYVEKL</sequence>
<dbReference type="AlphaFoldDB" id="B4VXZ8"/>
<dbReference type="Proteomes" id="UP000003835">
    <property type="component" value="Unassembled WGS sequence"/>
</dbReference>
<name>B4VXZ8_9CYAN</name>